<dbReference type="InterPro" id="IPR052197">
    <property type="entry name" value="ComplexI_49kDa-like"/>
</dbReference>
<dbReference type="PANTHER" id="PTHR43485:SF1">
    <property type="entry name" value="FORMATE HYDROGENLYASE SUBUNIT 5-RELATED"/>
    <property type="match status" value="1"/>
</dbReference>
<dbReference type="KEGG" id="rub:GBA63_18905"/>
<dbReference type="PANTHER" id="PTHR43485">
    <property type="entry name" value="HYDROGENASE-4 COMPONENT G"/>
    <property type="match status" value="1"/>
</dbReference>
<gene>
    <name evidence="3" type="ORF">GBA63_18905</name>
</gene>
<dbReference type="EMBL" id="CP045119">
    <property type="protein sequence ID" value="QIN85279.1"/>
    <property type="molecule type" value="Genomic_DNA"/>
</dbReference>
<keyword evidence="4" id="KW-1185">Reference proteome</keyword>
<dbReference type="Pfam" id="PF00346">
    <property type="entry name" value="Complex1_49kDa"/>
    <property type="match status" value="1"/>
</dbReference>
<dbReference type="InterPro" id="IPR029014">
    <property type="entry name" value="NiFe-Hase_large"/>
</dbReference>
<keyword evidence="1" id="KW-0560">Oxidoreductase</keyword>
<proteinExistence type="predicted"/>
<evidence type="ECO:0000259" key="2">
    <source>
        <dbReference type="Pfam" id="PF00346"/>
    </source>
</evidence>
<evidence type="ECO:0000313" key="4">
    <source>
        <dbReference type="Proteomes" id="UP000501452"/>
    </source>
</evidence>
<reference evidence="3 4" key="1">
    <citation type="submission" date="2019-10" db="EMBL/GenBank/DDBJ databases">
        <title>Rubrobacter sp nov SCSIO 52090 isolated from a deep-sea sediment in the South China Sea.</title>
        <authorList>
            <person name="Chen R.W."/>
        </authorList>
    </citation>
    <scope>NUCLEOTIDE SEQUENCE [LARGE SCALE GENOMIC DNA]</scope>
    <source>
        <strain evidence="3 4">SCSIO 52909</strain>
    </source>
</reference>
<organism evidence="3 4">
    <name type="scientific">Rubrobacter tropicus</name>
    <dbReference type="NCBI Taxonomy" id="2653851"/>
    <lineage>
        <taxon>Bacteria</taxon>
        <taxon>Bacillati</taxon>
        <taxon>Actinomycetota</taxon>
        <taxon>Rubrobacteria</taxon>
        <taxon>Rubrobacterales</taxon>
        <taxon>Rubrobacteraceae</taxon>
        <taxon>Rubrobacter</taxon>
    </lineage>
</organism>
<dbReference type="AlphaFoldDB" id="A0A6G8QFK8"/>
<evidence type="ECO:0000256" key="1">
    <source>
        <dbReference type="ARBA" id="ARBA00023002"/>
    </source>
</evidence>
<name>A0A6G8QFK8_9ACTN</name>
<protein>
    <recommendedName>
        <fullName evidence="2">NADH-quinone oxidoreductase subunit D domain-containing protein</fullName>
    </recommendedName>
</protein>
<sequence>MSMVEMTEGTPRSSDGLQMEWVEAPFGPLFQGLPGGLSLILTLDGDTVAEAKAASTVAVQSREDPRGPIGEFVERFAELDPLAPVSYRLLAMRAVESATGVKPADEVTLARVGALERERAVSHLNWMAGFGYLIGYSWLAKRAEVLQLALLRTGNEGTARISTEVRRLVRRLERTPLLRRKLDGVGVVPDLDGASGPVARADGRSIDARVGEDAYRSLGFEPVVVEGGDALARLRVRLAETERSLQLVEKVGGASASGAVPENASAGRGEATLETPRGAATLAVTLESGEVVVVELHTPSTGHIELIGPVTEQRELGDALTGVASLDLSPWEVTR</sequence>
<dbReference type="GO" id="GO:0051287">
    <property type="term" value="F:NAD binding"/>
    <property type="evidence" value="ECO:0007669"/>
    <property type="project" value="InterPro"/>
</dbReference>
<dbReference type="Gene3D" id="1.10.645.10">
    <property type="entry name" value="Cytochrome-c3 Hydrogenase, chain B"/>
    <property type="match status" value="2"/>
</dbReference>
<accession>A0A6G8QFK8</accession>
<evidence type="ECO:0000313" key="3">
    <source>
        <dbReference type="EMBL" id="QIN85279.1"/>
    </source>
</evidence>
<dbReference type="GO" id="GO:0048038">
    <property type="term" value="F:quinone binding"/>
    <property type="evidence" value="ECO:0007669"/>
    <property type="project" value="InterPro"/>
</dbReference>
<dbReference type="InterPro" id="IPR001135">
    <property type="entry name" value="NADH_Q_OxRdtase_suD"/>
</dbReference>
<dbReference type="Proteomes" id="UP000501452">
    <property type="component" value="Chromosome"/>
</dbReference>
<dbReference type="GO" id="GO:0016651">
    <property type="term" value="F:oxidoreductase activity, acting on NAD(P)H"/>
    <property type="evidence" value="ECO:0007669"/>
    <property type="project" value="InterPro"/>
</dbReference>
<feature type="domain" description="NADH-quinone oxidoreductase subunit D" evidence="2">
    <location>
        <begin position="110"/>
        <end position="252"/>
    </location>
</feature>
<dbReference type="SUPFAM" id="SSF56762">
    <property type="entry name" value="HydB/Nqo4-like"/>
    <property type="match status" value="1"/>
</dbReference>